<dbReference type="AlphaFoldDB" id="A0A9W7FC81"/>
<evidence type="ECO:0000313" key="2">
    <source>
        <dbReference type="EMBL" id="GMI09494.1"/>
    </source>
</evidence>
<comment type="caution">
    <text evidence="2">The sequence shown here is derived from an EMBL/GenBank/DDBJ whole genome shotgun (WGS) entry which is preliminary data.</text>
</comment>
<accession>A0A9W7FC81</accession>
<dbReference type="EMBL" id="BRXX01000401">
    <property type="protein sequence ID" value="GMI09494.1"/>
    <property type="molecule type" value="Genomic_DNA"/>
</dbReference>
<keyword evidence="3" id="KW-1185">Reference proteome</keyword>
<proteinExistence type="predicted"/>
<organism evidence="2 3">
    <name type="scientific">Triparma verrucosa</name>
    <dbReference type="NCBI Taxonomy" id="1606542"/>
    <lineage>
        <taxon>Eukaryota</taxon>
        <taxon>Sar</taxon>
        <taxon>Stramenopiles</taxon>
        <taxon>Ochrophyta</taxon>
        <taxon>Bolidophyceae</taxon>
        <taxon>Parmales</taxon>
        <taxon>Triparmaceae</taxon>
        <taxon>Triparma</taxon>
    </lineage>
</organism>
<reference evidence="3" key="1">
    <citation type="journal article" date="2023" name="Commun. Biol.">
        <title>Genome analysis of Parmales, the sister group of diatoms, reveals the evolutionary specialization of diatoms from phago-mixotrophs to photoautotrophs.</title>
        <authorList>
            <person name="Ban H."/>
            <person name="Sato S."/>
            <person name="Yoshikawa S."/>
            <person name="Yamada K."/>
            <person name="Nakamura Y."/>
            <person name="Ichinomiya M."/>
            <person name="Sato N."/>
            <person name="Blanc-Mathieu R."/>
            <person name="Endo H."/>
            <person name="Kuwata A."/>
            <person name="Ogata H."/>
        </authorList>
    </citation>
    <scope>NUCLEOTIDE SEQUENCE [LARGE SCALE GENOMIC DNA]</scope>
    <source>
        <strain evidence="3">NIES 3699</strain>
    </source>
</reference>
<sequence length="396" mass="44695">MPGGRTDPRILDIVNRETPEDNNKRWPTKGNIFSENQILTIRTALRALHEDQSSIFTDYHISLLKDDNLKELKGWRQRQKPSNKAVKKALADHYNPLAYADLNNQQSRAFINNPQNAAIKDKIQVADRKSKAKAISTAKNIPDITTPLATTLSLPDNIHHLVSLIQQQRNDLIPIITSPLNKLAFTDTGIIPSPDGRVYNIGLLLPLDDRGNFRYYSIFVNHDNPTKFFSISSWDHNRQNNPVEYYTEAKGQKAIHTIIGKRCTMEWSDLRTTNTLDYRRILTTLNTNRSNSNPNKPNLLSSFPNTNLGASLFFSNTTSIKTLTGPHGVVQKTGNASIQTLHDMLWVVNETTSSTLPLYPNLQLWAENQPGFKPNSDGSDPVEDCRRSYLAPKNKA</sequence>
<feature type="region of interest" description="Disordered" evidence="1">
    <location>
        <begin position="370"/>
        <end position="396"/>
    </location>
</feature>
<evidence type="ECO:0000256" key="1">
    <source>
        <dbReference type="SAM" id="MobiDB-lite"/>
    </source>
</evidence>
<protein>
    <submittedName>
        <fullName evidence="2">Uncharacterized protein</fullName>
    </submittedName>
</protein>
<dbReference type="Proteomes" id="UP001165160">
    <property type="component" value="Unassembled WGS sequence"/>
</dbReference>
<name>A0A9W7FC81_9STRA</name>
<evidence type="ECO:0000313" key="3">
    <source>
        <dbReference type="Proteomes" id="UP001165160"/>
    </source>
</evidence>
<gene>
    <name evidence="2" type="ORF">TrVE_jg357</name>
</gene>